<protein>
    <recommendedName>
        <fullName evidence="5">Secreted protein</fullName>
    </recommendedName>
</protein>
<gene>
    <name evidence="3" type="ORF">ODALV1_LOCUS31182</name>
</gene>
<evidence type="ECO:0000256" key="1">
    <source>
        <dbReference type="SAM" id="MobiDB-lite"/>
    </source>
</evidence>
<keyword evidence="2" id="KW-0732">Signal</keyword>
<sequence length="114" mass="13095">MLKYKILLVYIVVAEIATVCYCWNNVEYHPLNVNLESTEDKMLPQSSFNFLHAVFKRSSQNRNTQYSQYNQYNQHNQYRPRSTTSRPSTGDEDKTCSSCGRCSSGKCRSNGGCC</sequence>
<evidence type="ECO:0000313" key="4">
    <source>
        <dbReference type="Proteomes" id="UP001642540"/>
    </source>
</evidence>
<evidence type="ECO:0008006" key="5">
    <source>
        <dbReference type="Google" id="ProtNLM"/>
    </source>
</evidence>
<name>A0ABP1S9R2_9HEXA</name>
<feature type="signal peptide" evidence="2">
    <location>
        <begin position="1"/>
        <end position="22"/>
    </location>
</feature>
<evidence type="ECO:0000256" key="2">
    <source>
        <dbReference type="SAM" id="SignalP"/>
    </source>
</evidence>
<feature type="compositionally biased region" description="Low complexity" evidence="1">
    <location>
        <begin position="70"/>
        <end position="79"/>
    </location>
</feature>
<comment type="caution">
    <text evidence="3">The sequence shown here is derived from an EMBL/GenBank/DDBJ whole genome shotgun (WGS) entry which is preliminary data.</text>
</comment>
<reference evidence="3 4" key="1">
    <citation type="submission" date="2024-08" db="EMBL/GenBank/DDBJ databases">
        <authorList>
            <person name="Cucini C."/>
            <person name="Frati F."/>
        </authorList>
    </citation>
    <scope>NUCLEOTIDE SEQUENCE [LARGE SCALE GENOMIC DNA]</scope>
</reference>
<feature type="region of interest" description="Disordered" evidence="1">
    <location>
        <begin position="70"/>
        <end position="114"/>
    </location>
</feature>
<keyword evidence="4" id="KW-1185">Reference proteome</keyword>
<evidence type="ECO:0000313" key="3">
    <source>
        <dbReference type="EMBL" id="CAL8147607.1"/>
    </source>
</evidence>
<organism evidence="3 4">
    <name type="scientific">Orchesella dallaii</name>
    <dbReference type="NCBI Taxonomy" id="48710"/>
    <lineage>
        <taxon>Eukaryota</taxon>
        <taxon>Metazoa</taxon>
        <taxon>Ecdysozoa</taxon>
        <taxon>Arthropoda</taxon>
        <taxon>Hexapoda</taxon>
        <taxon>Collembola</taxon>
        <taxon>Entomobryomorpha</taxon>
        <taxon>Entomobryoidea</taxon>
        <taxon>Orchesellidae</taxon>
        <taxon>Orchesellinae</taxon>
        <taxon>Orchesella</taxon>
    </lineage>
</organism>
<proteinExistence type="predicted"/>
<feature type="compositionally biased region" description="Low complexity" evidence="1">
    <location>
        <begin position="96"/>
        <end position="114"/>
    </location>
</feature>
<dbReference type="Proteomes" id="UP001642540">
    <property type="component" value="Unassembled WGS sequence"/>
</dbReference>
<feature type="chain" id="PRO_5045273613" description="Secreted protein" evidence="2">
    <location>
        <begin position="23"/>
        <end position="114"/>
    </location>
</feature>
<dbReference type="EMBL" id="CAXLJM020000166">
    <property type="protein sequence ID" value="CAL8147607.1"/>
    <property type="molecule type" value="Genomic_DNA"/>
</dbReference>
<accession>A0ABP1S9R2</accession>